<gene>
    <name evidence="7" type="ORF">GU90_14970</name>
</gene>
<accession>A0A073AX71</accession>
<evidence type="ECO:0000256" key="5">
    <source>
        <dbReference type="ARBA" id="ARBA00022691"/>
    </source>
</evidence>
<evidence type="ECO:0000313" key="8">
    <source>
        <dbReference type="Proteomes" id="UP000031419"/>
    </source>
</evidence>
<keyword evidence="3 6" id="KW-0489">Methyltransferase</keyword>
<dbReference type="EMBL" id="JNVU01000037">
    <property type="protein sequence ID" value="KEI43632.1"/>
    <property type="molecule type" value="Genomic_DNA"/>
</dbReference>
<organism evidence="7 8">
    <name type="scientific">Saccharopolyspora rectivirgula</name>
    <dbReference type="NCBI Taxonomy" id="28042"/>
    <lineage>
        <taxon>Bacteria</taxon>
        <taxon>Bacillati</taxon>
        <taxon>Actinomycetota</taxon>
        <taxon>Actinomycetes</taxon>
        <taxon>Pseudonocardiales</taxon>
        <taxon>Pseudonocardiaceae</taxon>
        <taxon>Saccharopolyspora</taxon>
    </lineage>
</organism>
<dbReference type="InterPro" id="IPR007213">
    <property type="entry name" value="Ppm1/Ppm2/Tcmp"/>
</dbReference>
<dbReference type="PANTHER" id="PTHR43619:SF2">
    <property type="entry name" value="S-ADENOSYL-L-METHIONINE-DEPENDENT METHYLTRANSFERASES SUPERFAMILY PROTEIN"/>
    <property type="match status" value="1"/>
</dbReference>
<name>A0A073AX71_9PSEU</name>
<evidence type="ECO:0000256" key="1">
    <source>
        <dbReference type="ARBA" id="ARBA00003907"/>
    </source>
</evidence>
<evidence type="ECO:0000313" key="7">
    <source>
        <dbReference type="EMBL" id="KEI43632.1"/>
    </source>
</evidence>
<keyword evidence="5 6" id="KW-0949">S-adenosyl-L-methionine</keyword>
<dbReference type="NCBIfam" id="TIGR00027">
    <property type="entry name" value="mthyl_TIGR00027"/>
    <property type="match status" value="1"/>
</dbReference>
<dbReference type="STRING" id="28042.GU90_14970"/>
<keyword evidence="8" id="KW-1185">Reference proteome</keyword>
<dbReference type="OrthoDB" id="9806164at2"/>
<dbReference type="RefSeq" id="WP_037343196.1">
    <property type="nucleotide sequence ID" value="NZ_JAJUIW010000035.1"/>
</dbReference>
<dbReference type="EC" id="2.1.1.-" evidence="6"/>
<dbReference type="InterPro" id="IPR029063">
    <property type="entry name" value="SAM-dependent_MTases_sf"/>
</dbReference>
<dbReference type="Pfam" id="PF04072">
    <property type="entry name" value="LCM"/>
    <property type="match status" value="1"/>
</dbReference>
<comment type="caution">
    <text evidence="7">The sequence shown here is derived from an EMBL/GenBank/DDBJ whole genome shotgun (WGS) entry which is preliminary data.</text>
</comment>
<dbReference type="PANTHER" id="PTHR43619">
    <property type="entry name" value="S-ADENOSYL-L-METHIONINE-DEPENDENT METHYLTRANSFERASE YKTD-RELATED"/>
    <property type="match status" value="1"/>
</dbReference>
<evidence type="ECO:0000256" key="4">
    <source>
        <dbReference type="ARBA" id="ARBA00022679"/>
    </source>
</evidence>
<comment type="similarity">
    <text evidence="2 6">Belongs to the UPF0677 family.</text>
</comment>
<dbReference type="eggNOG" id="COG3315">
    <property type="taxonomic scope" value="Bacteria"/>
</dbReference>
<dbReference type="GO" id="GO:0032259">
    <property type="term" value="P:methylation"/>
    <property type="evidence" value="ECO:0007669"/>
    <property type="project" value="UniProtKB-KW"/>
</dbReference>
<evidence type="ECO:0000256" key="6">
    <source>
        <dbReference type="RuleBase" id="RU362030"/>
    </source>
</evidence>
<dbReference type="SUPFAM" id="SSF53335">
    <property type="entry name" value="S-adenosyl-L-methionine-dependent methyltransferases"/>
    <property type="match status" value="1"/>
</dbReference>
<reference evidence="7 8" key="1">
    <citation type="submission" date="2014-06" db="EMBL/GenBank/DDBJ databases">
        <title>Saccharopolyspora rectivirgula DSM-43113 Genome sequencing.</title>
        <authorList>
            <person name="Barrera C."/>
            <person name="Millon L."/>
            <person name="Rognon B."/>
            <person name="Zaugg C."/>
            <person name="Monod M."/>
        </authorList>
    </citation>
    <scope>NUCLEOTIDE SEQUENCE [LARGE SCALE GENOMIC DNA]</scope>
    <source>
        <strain evidence="7 8">DSM 43113</strain>
    </source>
</reference>
<keyword evidence="4" id="KW-0808">Transferase</keyword>
<evidence type="ECO:0000256" key="2">
    <source>
        <dbReference type="ARBA" id="ARBA00008138"/>
    </source>
</evidence>
<dbReference type="Proteomes" id="UP000031419">
    <property type="component" value="Unassembled WGS sequence"/>
</dbReference>
<comment type="function">
    <text evidence="1 6">Exhibits S-adenosyl-L-methionine-dependent methyltransferase activity.</text>
</comment>
<dbReference type="GO" id="GO:0008168">
    <property type="term" value="F:methyltransferase activity"/>
    <property type="evidence" value="ECO:0007669"/>
    <property type="project" value="UniProtKB-UniRule"/>
</dbReference>
<protein>
    <recommendedName>
        <fullName evidence="6">S-adenosyl-L-methionine-dependent methyltransferase</fullName>
        <ecNumber evidence="6">2.1.1.-</ecNumber>
    </recommendedName>
</protein>
<proteinExistence type="inferred from homology"/>
<dbReference type="Gene3D" id="3.40.50.150">
    <property type="entry name" value="Vaccinia Virus protein VP39"/>
    <property type="match status" value="1"/>
</dbReference>
<evidence type="ECO:0000256" key="3">
    <source>
        <dbReference type="ARBA" id="ARBA00022603"/>
    </source>
</evidence>
<dbReference type="AlphaFoldDB" id="A0A073AX71"/>
<dbReference type="InterPro" id="IPR011610">
    <property type="entry name" value="SAM_mthyl_Trfase_ML2640-like"/>
</dbReference>
<sequence length="289" mass="31878">MRTENDTWDIQTGVGITAVWVAAARAAETARADAQINDPYAKQLAEGANPQIMQVFAEGNEFATHISNYIALRTRFFDDFFTRAAETGIAQAVILGSGLDTRPHRLTMPKRSFEIDQPAVLDYKNQVLRAAGAPIPEHHTQISIDLRQDWPKALVENGFSPQLPTAWIAEGLLPYLPTKSQEELLSSIDELSAPGSALAVEAFAHPSNLDISDLGIDVDELAKMTGTPSSIEDLFYEGENVDCSDWLSDRKWTVKSESPEEFASSREFPLKGQLIPILERTSFITATKN</sequence>